<dbReference type="EMBL" id="CP061379">
    <property type="protein sequence ID" value="QPF93933.1"/>
    <property type="molecule type" value="Genomic_DNA"/>
</dbReference>
<feature type="transmembrane region" description="Helical" evidence="5">
    <location>
        <begin position="201"/>
        <end position="225"/>
    </location>
</feature>
<dbReference type="GO" id="GO:0005886">
    <property type="term" value="C:plasma membrane"/>
    <property type="evidence" value="ECO:0007669"/>
    <property type="project" value="UniProtKB-SubCell"/>
</dbReference>
<keyword evidence="3 5" id="KW-1133">Transmembrane helix</keyword>
<organism evidence="7 8">
    <name type="scientific">Bradyrhizobium commune</name>
    <dbReference type="NCBI Taxonomy" id="83627"/>
    <lineage>
        <taxon>Bacteria</taxon>
        <taxon>Pseudomonadati</taxon>
        <taxon>Pseudomonadota</taxon>
        <taxon>Alphaproteobacteria</taxon>
        <taxon>Hyphomicrobiales</taxon>
        <taxon>Nitrobacteraceae</taxon>
        <taxon>Bradyrhizobium</taxon>
    </lineage>
</organism>
<feature type="transmembrane region" description="Helical" evidence="5">
    <location>
        <begin position="61"/>
        <end position="85"/>
    </location>
</feature>
<feature type="transmembrane region" description="Helical" evidence="5">
    <location>
        <begin position="97"/>
        <end position="119"/>
    </location>
</feature>
<feature type="transmembrane region" description="Helical" evidence="5">
    <location>
        <begin position="25"/>
        <end position="54"/>
    </location>
</feature>
<dbReference type="CDD" id="cd06261">
    <property type="entry name" value="TM_PBP2"/>
    <property type="match status" value="1"/>
</dbReference>
<feature type="transmembrane region" description="Helical" evidence="5">
    <location>
        <begin position="156"/>
        <end position="181"/>
    </location>
</feature>
<evidence type="ECO:0000256" key="1">
    <source>
        <dbReference type="ARBA" id="ARBA00004651"/>
    </source>
</evidence>
<dbReference type="GO" id="GO:0055085">
    <property type="term" value="P:transmembrane transport"/>
    <property type="evidence" value="ECO:0007669"/>
    <property type="project" value="InterPro"/>
</dbReference>
<dbReference type="InterPro" id="IPR000515">
    <property type="entry name" value="MetI-like"/>
</dbReference>
<evidence type="ECO:0000256" key="4">
    <source>
        <dbReference type="ARBA" id="ARBA00023136"/>
    </source>
</evidence>
<evidence type="ECO:0000259" key="6">
    <source>
        <dbReference type="PROSITE" id="PS50928"/>
    </source>
</evidence>
<dbReference type="SUPFAM" id="SSF161098">
    <property type="entry name" value="MetI-like"/>
    <property type="match status" value="1"/>
</dbReference>
<proteinExistence type="predicted"/>
<keyword evidence="2 5" id="KW-0812">Transmembrane</keyword>
<dbReference type="Gene3D" id="1.10.3720.10">
    <property type="entry name" value="MetI-like"/>
    <property type="match status" value="1"/>
</dbReference>
<dbReference type="AlphaFoldDB" id="A0A7S9DAB5"/>
<evidence type="ECO:0000256" key="2">
    <source>
        <dbReference type="ARBA" id="ARBA00022692"/>
    </source>
</evidence>
<dbReference type="InterPro" id="IPR035906">
    <property type="entry name" value="MetI-like_sf"/>
</dbReference>
<reference evidence="7 8" key="1">
    <citation type="submission" date="2020-09" db="EMBL/GenBank/DDBJ databases">
        <title>Complete genomes of bradyrhizobia occurring on native shrubby legumes in Australia.</title>
        <authorList>
            <person name="Lafay B."/>
        </authorList>
    </citation>
    <scope>NUCLEOTIDE SEQUENCE [LARGE SCALE GENOMIC DNA]</scope>
    <source>
        <strain evidence="7 8">BDV5040</strain>
    </source>
</reference>
<evidence type="ECO:0000313" key="7">
    <source>
        <dbReference type="EMBL" id="QPF93933.1"/>
    </source>
</evidence>
<evidence type="ECO:0000256" key="5">
    <source>
        <dbReference type="SAM" id="Phobius"/>
    </source>
</evidence>
<dbReference type="PANTHER" id="PTHR43632">
    <property type="entry name" value="PERMEASE COMPONENT OF TUNGSTATE ABC TRANSPORTER"/>
    <property type="match status" value="1"/>
</dbReference>
<comment type="subcellular location">
    <subcellularLocation>
        <location evidence="1">Cell membrane</location>
        <topology evidence="1">Multi-pass membrane protein</topology>
    </subcellularLocation>
</comment>
<evidence type="ECO:0000313" key="8">
    <source>
        <dbReference type="Proteomes" id="UP000594621"/>
    </source>
</evidence>
<name>A0A7S9DAB5_9BRAD</name>
<evidence type="ECO:0000256" key="3">
    <source>
        <dbReference type="ARBA" id="ARBA00022989"/>
    </source>
</evidence>
<gene>
    <name evidence="7" type="ORF">IC761_11960</name>
</gene>
<sequence length="231" mass="24079">MNDFTQAFQLATMLIGRFDPELRNIIALSLGVSLMASGLAFIIGSPLGLALAICRFPGRQALIVTANALLGLPPVVVGLAVYLLLSRSGPLGSLGILFTPTAMVIAQATLGIPIVVALVHRMTLDLWATYGDALLVDGASRVRAAASLMNIGREGLIVAFLAAFGRAIAEVGAIIIVGGNIRGYTRTMTTAIALETSKGELSFALALGIILIVLSMTVSTLSHVFGRALRH</sequence>
<protein>
    <submittedName>
        <fullName evidence="7">ABC transporter permease</fullName>
    </submittedName>
</protein>
<dbReference type="KEGG" id="bcou:IC761_11960"/>
<feature type="domain" description="ABC transmembrane type-1" evidence="6">
    <location>
        <begin position="26"/>
        <end position="222"/>
    </location>
</feature>
<dbReference type="RefSeq" id="WP_195803440.1">
    <property type="nucleotide sequence ID" value="NZ_CP061379.1"/>
</dbReference>
<dbReference type="PROSITE" id="PS50928">
    <property type="entry name" value="ABC_TM1"/>
    <property type="match status" value="1"/>
</dbReference>
<keyword evidence="8" id="KW-1185">Reference proteome</keyword>
<dbReference type="Proteomes" id="UP000594621">
    <property type="component" value="Chromosome"/>
</dbReference>
<dbReference type="NCBIfam" id="NF038017">
    <property type="entry name" value="ABC_perm1"/>
    <property type="match status" value="1"/>
</dbReference>
<keyword evidence="4 5" id="KW-0472">Membrane</keyword>
<dbReference type="PANTHER" id="PTHR43632:SF1">
    <property type="entry name" value="PERMEASE COMPONENT OF TUNGSTATE ABC TRANSPORTER"/>
    <property type="match status" value="1"/>
</dbReference>
<accession>A0A7S9DAB5</accession>
<dbReference type="InterPro" id="IPR049783">
    <property type="entry name" value="ABC_perm_TupB-like"/>
</dbReference>